<keyword evidence="2" id="KW-1185">Reference proteome</keyword>
<dbReference type="AlphaFoldDB" id="A0A8K0CMF9"/>
<evidence type="ECO:0000313" key="1">
    <source>
        <dbReference type="EMBL" id="KAF2890124.1"/>
    </source>
</evidence>
<dbReference type="Proteomes" id="UP000801492">
    <property type="component" value="Unassembled WGS sequence"/>
</dbReference>
<accession>A0A8K0CMF9</accession>
<evidence type="ECO:0000313" key="2">
    <source>
        <dbReference type="Proteomes" id="UP000801492"/>
    </source>
</evidence>
<name>A0A8K0CMF9_IGNLU</name>
<comment type="caution">
    <text evidence="1">The sequence shown here is derived from an EMBL/GenBank/DDBJ whole genome shotgun (WGS) entry which is preliminary data.</text>
</comment>
<dbReference type="InterPro" id="IPR043472">
    <property type="entry name" value="Macro_dom-like"/>
</dbReference>
<protein>
    <submittedName>
        <fullName evidence="1">Uncharacterized protein</fullName>
    </submittedName>
</protein>
<dbReference type="SUPFAM" id="SSF52949">
    <property type="entry name" value="Macro domain-like"/>
    <property type="match status" value="1"/>
</dbReference>
<organism evidence="1 2">
    <name type="scientific">Ignelater luminosus</name>
    <name type="common">Cucubano</name>
    <name type="synonym">Pyrophorus luminosus</name>
    <dbReference type="NCBI Taxonomy" id="2038154"/>
    <lineage>
        <taxon>Eukaryota</taxon>
        <taxon>Metazoa</taxon>
        <taxon>Ecdysozoa</taxon>
        <taxon>Arthropoda</taxon>
        <taxon>Hexapoda</taxon>
        <taxon>Insecta</taxon>
        <taxon>Pterygota</taxon>
        <taxon>Neoptera</taxon>
        <taxon>Endopterygota</taxon>
        <taxon>Coleoptera</taxon>
        <taxon>Polyphaga</taxon>
        <taxon>Elateriformia</taxon>
        <taxon>Elateroidea</taxon>
        <taxon>Elateridae</taxon>
        <taxon>Agrypninae</taxon>
        <taxon>Pyrophorini</taxon>
        <taxon>Ignelater</taxon>
    </lineage>
</organism>
<dbReference type="Gene3D" id="3.40.220.10">
    <property type="entry name" value="Leucine Aminopeptidase, subunit E, domain 1"/>
    <property type="match status" value="1"/>
</dbReference>
<sequence>MASNGKKFRCGVVVEKVQDLFQASQDHRLVHCVSTDLRMSRGIADQFRRRYGKLNELENQGPNVGKVLRFQDGRDRCSIW</sequence>
<reference evidence="1" key="1">
    <citation type="submission" date="2019-08" db="EMBL/GenBank/DDBJ databases">
        <title>The genome of the North American firefly Photinus pyralis.</title>
        <authorList>
            <consortium name="Photinus pyralis genome working group"/>
            <person name="Fallon T.R."/>
            <person name="Sander Lower S.E."/>
            <person name="Weng J.-K."/>
        </authorList>
    </citation>
    <scope>NUCLEOTIDE SEQUENCE</scope>
    <source>
        <strain evidence="1">TRF0915ILg1</strain>
        <tissue evidence="1">Whole body</tissue>
    </source>
</reference>
<gene>
    <name evidence="1" type="ORF">ILUMI_16049</name>
</gene>
<dbReference type="EMBL" id="VTPC01057872">
    <property type="protein sequence ID" value="KAF2890124.1"/>
    <property type="molecule type" value="Genomic_DNA"/>
</dbReference>
<dbReference type="OrthoDB" id="2155246at2759"/>
<proteinExistence type="predicted"/>